<feature type="compositionally biased region" description="Basic and acidic residues" evidence="1">
    <location>
        <begin position="99"/>
        <end position="109"/>
    </location>
</feature>
<reference evidence="2" key="2">
    <citation type="submission" date="2021-03" db="UniProtKB">
        <authorList>
            <consortium name="EnsemblPlants"/>
        </authorList>
    </citation>
    <scope>IDENTIFICATION</scope>
</reference>
<evidence type="ECO:0000256" key="1">
    <source>
        <dbReference type="SAM" id="MobiDB-lite"/>
    </source>
</evidence>
<evidence type="ECO:0000313" key="2">
    <source>
        <dbReference type="EnsemblPlants" id="AUR62001848-RA:cds"/>
    </source>
</evidence>
<accession>A0A803KS41</accession>
<evidence type="ECO:0000313" key="3">
    <source>
        <dbReference type="Proteomes" id="UP000596660"/>
    </source>
</evidence>
<feature type="compositionally biased region" description="Basic and acidic residues" evidence="1">
    <location>
        <begin position="164"/>
        <end position="181"/>
    </location>
</feature>
<feature type="region of interest" description="Disordered" evidence="1">
    <location>
        <begin position="1"/>
        <end position="39"/>
    </location>
</feature>
<keyword evidence="3" id="KW-1185">Reference proteome</keyword>
<proteinExistence type="predicted"/>
<sequence length="234" mass="25453">MYSLNSSSNHGSLNKVQTEVVEMKRPSYTRSSSPSKDDVLGAQMQQLVKQAAALGILKDSNTSPIPGIEKANSKIQTRLSPKKMQAATNKKSSTKQPIRRLESTAERKMSMKLATVNKNMGATQSSSASSNKAMASAKVSLKSTVKRTKTTISKVYVDQPSQKQGKDTVVKTVQQKEDKGSIKLTVKAHQGYNKSQLSASKSHSPIKTNSSPGAVKSDIKPRRKWSTPEDFALK</sequence>
<protein>
    <submittedName>
        <fullName evidence="2">Uncharacterized protein</fullName>
    </submittedName>
</protein>
<feature type="region of interest" description="Disordered" evidence="1">
    <location>
        <begin position="59"/>
        <end position="143"/>
    </location>
</feature>
<name>A0A803KS41_CHEQI</name>
<organism evidence="2 3">
    <name type="scientific">Chenopodium quinoa</name>
    <name type="common">Quinoa</name>
    <dbReference type="NCBI Taxonomy" id="63459"/>
    <lineage>
        <taxon>Eukaryota</taxon>
        <taxon>Viridiplantae</taxon>
        <taxon>Streptophyta</taxon>
        <taxon>Embryophyta</taxon>
        <taxon>Tracheophyta</taxon>
        <taxon>Spermatophyta</taxon>
        <taxon>Magnoliopsida</taxon>
        <taxon>eudicotyledons</taxon>
        <taxon>Gunneridae</taxon>
        <taxon>Pentapetalae</taxon>
        <taxon>Caryophyllales</taxon>
        <taxon>Chenopodiaceae</taxon>
        <taxon>Chenopodioideae</taxon>
        <taxon>Atripliceae</taxon>
        <taxon>Chenopodium</taxon>
    </lineage>
</organism>
<feature type="compositionally biased region" description="Polar residues" evidence="1">
    <location>
        <begin position="86"/>
        <end position="96"/>
    </location>
</feature>
<feature type="compositionally biased region" description="Low complexity" evidence="1">
    <location>
        <begin position="125"/>
        <end position="140"/>
    </location>
</feature>
<feature type="compositionally biased region" description="Polar residues" evidence="1">
    <location>
        <begin position="192"/>
        <end position="212"/>
    </location>
</feature>
<reference evidence="2" key="1">
    <citation type="journal article" date="2017" name="Nature">
        <title>The genome of Chenopodium quinoa.</title>
        <authorList>
            <person name="Jarvis D.E."/>
            <person name="Ho Y.S."/>
            <person name="Lightfoot D.J."/>
            <person name="Schmoeckel S.M."/>
            <person name="Li B."/>
            <person name="Borm T.J.A."/>
            <person name="Ohyanagi H."/>
            <person name="Mineta K."/>
            <person name="Michell C.T."/>
            <person name="Saber N."/>
            <person name="Kharbatia N.M."/>
            <person name="Rupper R.R."/>
            <person name="Sharp A.R."/>
            <person name="Dally N."/>
            <person name="Boughton B.A."/>
            <person name="Woo Y.H."/>
            <person name="Gao G."/>
            <person name="Schijlen E.G.W.M."/>
            <person name="Guo X."/>
            <person name="Momin A.A."/>
            <person name="Negrao S."/>
            <person name="Al-Babili S."/>
            <person name="Gehring C."/>
            <person name="Roessner U."/>
            <person name="Jung C."/>
            <person name="Murphy K."/>
            <person name="Arold S.T."/>
            <person name="Gojobori T."/>
            <person name="van der Linden C.G."/>
            <person name="van Loo E.N."/>
            <person name="Jellen E.N."/>
            <person name="Maughan P.J."/>
            <person name="Tester M."/>
        </authorList>
    </citation>
    <scope>NUCLEOTIDE SEQUENCE [LARGE SCALE GENOMIC DNA]</scope>
    <source>
        <strain evidence="2">cv. PI 614886</strain>
    </source>
</reference>
<feature type="compositionally biased region" description="Low complexity" evidence="1">
    <location>
        <begin position="1"/>
        <end position="14"/>
    </location>
</feature>
<dbReference type="Gramene" id="AUR62001848-RA">
    <property type="protein sequence ID" value="AUR62001848-RA:cds"/>
    <property type="gene ID" value="AUR62001848"/>
</dbReference>
<feature type="region of interest" description="Disordered" evidence="1">
    <location>
        <begin position="159"/>
        <end position="234"/>
    </location>
</feature>
<dbReference type="EnsemblPlants" id="AUR62001848-RA">
    <property type="protein sequence ID" value="AUR62001848-RA:cds"/>
    <property type="gene ID" value="AUR62001848"/>
</dbReference>
<dbReference type="Proteomes" id="UP000596660">
    <property type="component" value="Unplaced"/>
</dbReference>
<dbReference type="AlphaFoldDB" id="A0A803KS41"/>